<evidence type="ECO:0000256" key="7">
    <source>
        <dbReference type="ARBA" id="ARBA00023136"/>
    </source>
</evidence>
<keyword evidence="6" id="KW-1133">Transmembrane helix</keyword>
<comment type="similarity">
    <text evidence="11">Belongs to the PpiD chaperone family.</text>
</comment>
<evidence type="ECO:0000259" key="15">
    <source>
        <dbReference type="PROSITE" id="PS50198"/>
    </source>
</evidence>
<feature type="domain" description="PpiC" evidence="15">
    <location>
        <begin position="272"/>
        <end position="360"/>
    </location>
</feature>
<evidence type="ECO:0000256" key="14">
    <source>
        <dbReference type="PROSITE-ProRule" id="PRU00278"/>
    </source>
</evidence>
<comment type="caution">
    <text evidence="16">The sequence shown here is derived from an EMBL/GenBank/DDBJ whole genome shotgun (WGS) entry which is preliminary data.</text>
</comment>
<evidence type="ECO:0000256" key="13">
    <source>
        <dbReference type="ARBA" id="ARBA00042775"/>
    </source>
</evidence>
<dbReference type="InterPro" id="IPR052029">
    <property type="entry name" value="PpiD_chaperone"/>
</dbReference>
<dbReference type="SUPFAM" id="SSF109998">
    <property type="entry name" value="Triger factor/SurA peptide-binding domain-like"/>
    <property type="match status" value="1"/>
</dbReference>
<organism evidence="16 17">
    <name type="scientific">Qipengyuania pelagi</name>
    <dbReference type="NCBI Taxonomy" id="994320"/>
    <lineage>
        <taxon>Bacteria</taxon>
        <taxon>Pseudomonadati</taxon>
        <taxon>Pseudomonadota</taxon>
        <taxon>Alphaproteobacteria</taxon>
        <taxon>Sphingomonadales</taxon>
        <taxon>Erythrobacteraceae</taxon>
        <taxon>Qipengyuania</taxon>
    </lineage>
</organism>
<name>A0A844Y4J1_9SPHN</name>
<dbReference type="RefSeq" id="WP_160660299.1">
    <property type="nucleotide sequence ID" value="NZ_BAABDV010000001.1"/>
</dbReference>
<dbReference type="InterPro" id="IPR000297">
    <property type="entry name" value="PPIase_PpiC"/>
</dbReference>
<gene>
    <name evidence="16" type="ORF">GRI47_05385</name>
</gene>
<keyword evidence="14" id="KW-0697">Rotamase</keyword>
<proteinExistence type="inferred from homology"/>
<evidence type="ECO:0000256" key="6">
    <source>
        <dbReference type="ARBA" id="ARBA00022989"/>
    </source>
</evidence>
<dbReference type="Gene3D" id="3.10.50.40">
    <property type="match status" value="1"/>
</dbReference>
<dbReference type="GO" id="GO:0005886">
    <property type="term" value="C:plasma membrane"/>
    <property type="evidence" value="ECO:0007669"/>
    <property type="project" value="UniProtKB-SubCell"/>
</dbReference>
<dbReference type="Pfam" id="PF13624">
    <property type="entry name" value="SurA_N_3"/>
    <property type="match status" value="1"/>
</dbReference>
<dbReference type="Pfam" id="PF13145">
    <property type="entry name" value="Rotamase_2"/>
    <property type="match status" value="1"/>
</dbReference>
<dbReference type="AlphaFoldDB" id="A0A844Y4J1"/>
<evidence type="ECO:0000313" key="17">
    <source>
        <dbReference type="Proteomes" id="UP000430272"/>
    </source>
</evidence>
<keyword evidence="5" id="KW-0812">Transmembrane</keyword>
<reference evidence="16 17" key="1">
    <citation type="submission" date="2019-12" db="EMBL/GenBank/DDBJ databases">
        <title>Genomic-based taxomic classification of the family Erythrobacteraceae.</title>
        <authorList>
            <person name="Xu L."/>
        </authorList>
    </citation>
    <scope>NUCLEOTIDE SEQUENCE [LARGE SCALE GENOMIC DNA]</scope>
    <source>
        <strain evidence="16 17">JCM 17468</strain>
    </source>
</reference>
<protein>
    <recommendedName>
        <fullName evidence="2">Parvulin-like PPIase</fullName>
    </recommendedName>
    <alternativeName>
        <fullName evidence="9">Peptidyl-prolyl cis-trans isomerase plp</fullName>
    </alternativeName>
    <alternativeName>
        <fullName evidence="12">Periplasmic chaperone PpiD</fullName>
    </alternativeName>
    <alternativeName>
        <fullName evidence="13">Periplasmic folding chaperone</fullName>
    </alternativeName>
    <alternativeName>
        <fullName evidence="10">Rotamase plp</fullName>
    </alternativeName>
</protein>
<dbReference type="Proteomes" id="UP000430272">
    <property type="component" value="Unassembled WGS sequence"/>
</dbReference>
<evidence type="ECO:0000256" key="8">
    <source>
        <dbReference type="ARBA" id="ARBA00023186"/>
    </source>
</evidence>
<dbReference type="GO" id="GO:0003755">
    <property type="term" value="F:peptidyl-prolyl cis-trans isomerase activity"/>
    <property type="evidence" value="ECO:0007669"/>
    <property type="project" value="UniProtKB-KW"/>
</dbReference>
<accession>A0A844Y4J1</accession>
<dbReference type="EMBL" id="WTYD01000001">
    <property type="protein sequence ID" value="MXO53440.1"/>
    <property type="molecule type" value="Genomic_DNA"/>
</dbReference>
<evidence type="ECO:0000256" key="10">
    <source>
        <dbReference type="ARBA" id="ARBA00031484"/>
    </source>
</evidence>
<dbReference type="PROSITE" id="PS50198">
    <property type="entry name" value="PPIC_PPIASE_2"/>
    <property type="match status" value="1"/>
</dbReference>
<dbReference type="SUPFAM" id="SSF54534">
    <property type="entry name" value="FKBP-like"/>
    <property type="match status" value="1"/>
</dbReference>
<dbReference type="PANTHER" id="PTHR47529:SF1">
    <property type="entry name" value="PERIPLASMIC CHAPERONE PPID"/>
    <property type="match status" value="1"/>
</dbReference>
<evidence type="ECO:0000256" key="2">
    <source>
        <dbReference type="ARBA" id="ARBA00018370"/>
    </source>
</evidence>
<evidence type="ECO:0000313" key="16">
    <source>
        <dbReference type="EMBL" id="MXO53440.1"/>
    </source>
</evidence>
<evidence type="ECO:0000256" key="3">
    <source>
        <dbReference type="ARBA" id="ARBA00022475"/>
    </source>
</evidence>
<dbReference type="InterPro" id="IPR027304">
    <property type="entry name" value="Trigger_fact/SurA_dom_sf"/>
</dbReference>
<keyword evidence="7" id="KW-0472">Membrane</keyword>
<keyword evidence="3" id="KW-1003">Cell membrane</keyword>
<keyword evidence="4" id="KW-0997">Cell inner membrane</keyword>
<keyword evidence="17" id="KW-1185">Reference proteome</keyword>
<dbReference type="InterPro" id="IPR046357">
    <property type="entry name" value="PPIase_dom_sf"/>
</dbReference>
<evidence type="ECO:0000256" key="12">
    <source>
        <dbReference type="ARBA" id="ARBA00040743"/>
    </source>
</evidence>
<evidence type="ECO:0000256" key="1">
    <source>
        <dbReference type="ARBA" id="ARBA00004382"/>
    </source>
</evidence>
<dbReference type="PANTHER" id="PTHR47529">
    <property type="entry name" value="PEPTIDYL-PROLYL CIS-TRANS ISOMERASE D"/>
    <property type="match status" value="1"/>
</dbReference>
<evidence type="ECO:0000256" key="5">
    <source>
        <dbReference type="ARBA" id="ARBA00022692"/>
    </source>
</evidence>
<evidence type="ECO:0000256" key="11">
    <source>
        <dbReference type="ARBA" id="ARBA00038408"/>
    </source>
</evidence>
<evidence type="ECO:0000256" key="9">
    <source>
        <dbReference type="ARBA" id="ARBA00030642"/>
    </source>
</evidence>
<comment type="subcellular location">
    <subcellularLocation>
        <location evidence="1">Cell inner membrane</location>
        <topology evidence="1">Single-pass type II membrane protein</topology>
        <orientation evidence="1">Periplasmic side</orientation>
    </subcellularLocation>
</comment>
<evidence type="ECO:0000256" key="4">
    <source>
        <dbReference type="ARBA" id="ARBA00022519"/>
    </source>
</evidence>
<dbReference type="OrthoDB" id="9768393at2"/>
<sequence>MLTFFRSFFKSKIGLGLTFAFLGLIAFAFASADVSSTGMFGGVAGGNRVAVVGDERIDSAELSRATTSALDRVRQEDPTLSMPAFIAGGGFEEVLNQLIDRYVISAFARDNGLRAGDNLINSEIQTIAAFRGADGNFDENAYRQALAAQGLTDAQVRDDIRSGLLAQQIAGPAAFGAVMPQALAKRYAGLFRERREGAIGFLPSSAFAPEAAPSAQQLQAFYEANRGNFIRPERRVVRYATFDNDAIADEIEPTENEIAARYQQDRAQYAASETRSYTQLIVPTQQAANALRARVEGGASLEAVAREAGFRTVQQEAVTRAELASDASPAVAEAIFGAARGTVAVPARSALGWHVARIDAVNSTPARSLAQVRGEIADTVREEKRTRALANVAAEIEERLEEGATLAEVARERGIAVETTQPLTANGQVYGVDETAPDVLAPALATAFQMEESEPQVAEIERGETYLVFEVTRINGAATPPLAEIRDQVTAAWRLEQGSKAARAAADRLIQRLRGGATMAAALQAEDVDLPAPENINLTREDLARQQDRRIPPPLALMFSMAQGTAKKLAAARDLGWFVVDLEEISVGTMEADDPLIGQAREQLASTLGQEYTEQLVAAMRGEVGIERNEDAIDAVRRQLVGERQ</sequence>
<keyword evidence="8" id="KW-0143">Chaperone</keyword>
<keyword evidence="14 16" id="KW-0413">Isomerase</keyword>
<dbReference type="Gene3D" id="1.10.4030.10">
    <property type="entry name" value="Porin chaperone SurA, peptide-binding domain"/>
    <property type="match status" value="1"/>
</dbReference>